<keyword evidence="3" id="KW-1003">Cell membrane</keyword>
<dbReference type="SUPFAM" id="SSF52540">
    <property type="entry name" value="P-loop containing nucleoside triphosphate hydrolases"/>
    <property type="match status" value="1"/>
</dbReference>
<keyword evidence="5" id="KW-0547">Nucleotide-binding</keyword>
<name>A0A2U9T6C4_9GAMM</name>
<feature type="transmembrane region" description="Helical" evidence="9">
    <location>
        <begin position="154"/>
        <end position="174"/>
    </location>
</feature>
<dbReference type="Pfam" id="PF00005">
    <property type="entry name" value="ABC_tran"/>
    <property type="match status" value="1"/>
</dbReference>
<dbReference type="GO" id="GO:0015421">
    <property type="term" value="F:ABC-type oligopeptide transporter activity"/>
    <property type="evidence" value="ECO:0007669"/>
    <property type="project" value="TreeGrafter"/>
</dbReference>
<dbReference type="InterPro" id="IPR039421">
    <property type="entry name" value="Type_1_exporter"/>
</dbReference>
<dbReference type="Proteomes" id="UP000249447">
    <property type="component" value="Chromosome"/>
</dbReference>
<sequence length="565" mass="61513">MLSMARPHLPGVALCLVLILVAMAIQLSLPLGVQAIFDRVLSSGDKRQVHIVAGGLLLFFVVRSLLSFWGQFLLQRIGDTIVVDLRKQLFRHYHDLGLLYHHKQNVGDLLSRLGSDVAALRNAVSNLLVAFLTNFFQLAGATVIMMLMNWKLGLMVLAVSPLVSVLTRVCAPVFRRLSATIQDRLASSTTIAQESLAGIEITKTFGREAYESGRYGDSMTRFLESAIRARRIDAAFNATIAFLTSFSTIAIFWYGGIEVADGGLSAGTLVAFLLYSQNVTQGIAGIAQHYSSFSAAAGATRRVFEILDTPVEVRDAEDAIPFEGPGAAIRFDDVGFQYRSGVRVLQDISFDVGAGQTVALVGASGAGKSTLVKLISRLFDPTEGSIRLNGRDLRDYSLQSVRNAVAVVSQDVFLFGSSIMENIRYGRLDASDAEVEAAARAANAHEFIERLSDGYMTQVGERGVQLSGGQRQRISIARALLRNAPILILDEATSAIDGRSEALIQDAIDRMRSSRTTFMIAHRHETLRNADRILVLSGGRIIGSPDYQQLIGEDDGGGRRWLKEA</sequence>
<evidence type="ECO:0000259" key="10">
    <source>
        <dbReference type="PROSITE" id="PS50893"/>
    </source>
</evidence>
<dbReference type="PROSITE" id="PS00211">
    <property type="entry name" value="ABC_TRANSPORTER_1"/>
    <property type="match status" value="1"/>
</dbReference>
<dbReference type="SUPFAM" id="SSF90123">
    <property type="entry name" value="ABC transporter transmembrane region"/>
    <property type="match status" value="1"/>
</dbReference>
<proteinExistence type="predicted"/>
<evidence type="ECO:0000256" key="3">
    <source>
        <dbReference type="ARBA" id="ARBA00022475"/>
    </source>
</evidence>
<dbReference type="Pfam" id="PF00664">
    <property type="entry name" value="ABC_membrane"/>
    <property type="match status" value="1"/>
</dbReference>
<dbReference type="Gene3D" id="1.20.1560.10">
    <property type="entry name" value="ABC transporter type 1, transmembrane domain"/>
    <property type="match status" value="1"/>
</dbReference>
<keyword evidence="4 9" id="KW-0812">Transmembrane</keyword>
<dbReference type="FunFam" id="3.40.50.300:FF:000221">
    <property type="entry name" value="Multidrug ABC transporter ATP-binding protein"/>
    <property type="match status" value="1"/>
</dbReference>
<keyword evidence="8 9" id="KW-0472">Membrane</keyword>
<dbReference type="GO" id="GO:0005524">
    <property type="term" value="F:ATP binding"/>
    <property type="evidence" value="ECO:0007669"/>
    <property type="project" value="UniProtKB-KW"/>
</dbReference>
<keyword evidence="2" id="KW-0813">Transport</keyword>
<dbReference type="KEGG" id="lmb:C9I47_2423"/>
<dbReference type="PANTHER" id="PTHR43394">
    <property type="entry name" value="ATP-DEPENDENT PERMEASE MDL1, MITOCHONDRIAL"/>
    <property type="match status" value="1"/>
</dbReference>
<evidence type="ECO:0000256" key="7">
    <source>
        <dbReference type="ARBA" id="ARBA00022989"/>
    </source>
</evidence>
<dbReference type="InterPro" id="IPR011527">
    <property type="entry name" value="ABC1_TM_dom"/>
</dbReference>
<feature type="transmembrane region" description="Helical" evidence="9">
    <location>
        <begin position="127"/>
        <end position="148"/>
    </location>
</feature>
<organism evidence="12 13">
    <name type="scientific">Marilutibacter maris</name>
    <dbReference type="NCBI Taxonomy" id="1605891"/>
    <lineage>
        <taxon>Bacteria</taxon>
        <taxon>Pseudomonadati</taxon>
        <taxon>Pseudomonadota</taxon>
        <taxon>Gammaproteobacteria</taxon>
        <taxon>Lysobacterales</taxon>
        <taxon>Lysobacteraceae</taxon>
        <taxon>Marilutibacter</taxon>
    </lineage>
</organism>
<evidence type="ECO:0000259" key="11">
    <source>
        <dbReference type="PROSITE" id="PS50929"/>
    </source>
</evidence>
<evidence type="ECO:0000256" key="8">
    <source>
        <dbReference type="ARBA" id="ARBA00023136"/>
    </source>
</evidence>
<feature type="domain" description="ABC transporter" evidence="10">
    <location>
        <begin position="329"/>
        <end position="563"/>
    </location>
</feature>
<accession>A0A2U9T6C4</accession>
<evidence type="ECO:0000256" key="2">
    <source>
        <dbReference type="ARBA" id="ARBA00022448"/>
    </source>
</evidence>
<feature type="transmembrane region" description="Helical" evidence="9">
    <location>
        <begin position="234"/>
        <end position="255"/>
    </location>
</feature>
<evidence type="ECO:0000256" key="4">
    <source>
        <dbReference type="ARBA" id="ARBA00022692"/>
    </source>
</evidence>
<feature type="transmembrane region" description="Helical" evidence="9">
    <location>
        <begin position="48"/>
        <end position="66"/>
    </location>
</feature>
<dbReference type="GO" id="GO:0005886">
    <property type="term" value="C:plasma membrane"/>
    <property type="evidence" value="ECO:0007669"/>
    <property type="project" value="UniProtKB-SubCell"/>
</dbReference>
<keyword evidence="7 9" id="KW-1133">Transmembrane helix</keyword>
<evidence type="ECO:0000256" key="9">
    <source>
        <dbReference type="SAM" id="Phobius"/>
    </source>
</evidence>
<dbReference type="InterPro" id="IPR027417">
    <property type="entry name" value="P-loop_NTPase"/>
</dbReference>
<dbReference type="EMBL" id="CP029843">
    <property type="protein sequence ID" value="AWV08101.1"/>
    <property type="molecule type" value="Genomic_DNA"/>
</dbReference>
<gene>
    <name evidence="12" type="ORF">C9I47_2423</name>
</gene>
<dbReference type="CDD" id="cd18576">
    <property type="entry name" value="ABC_6TM_bac_exporter_ABCB8_10_like"/>
    <property type="match status" value="1"/>
</dbReference>
<keyword evidence="13" id="KW-1185">Reference proteome</keyword>
<feature type="domain" description="ABC transmembrane type-1" evidence="11">
    <location>
        <begin position="13"/>
        <end position="295"/>
    </location>
</feature>
<dbReference type="InterPro" id="IPR003439">
    <property type="entry name" value="ABC_transporter-like_ATP-bd"/>
</dbReference>
<dbReference type="PROSITE" id="PS50929">
    <property type="entry name" value="ABC_TM1F"/>
    <property type="match status" value="1"/>
</dbReference>
<evidence type="ECO:0000256" key="1">
    <source>
        <dbReference type="ARBA" id="ARBA00004651"/>
    </source>
</evidence>
<dbReference type="InterPro" id="IPR003593">
    <property type="entry name" value="AAA+_ATPase"/>
</dbReference>
<dbReference type="InterPro" id="IPR017871">
    <property type="entry name" value="ABC_transporter-like_CS"/>
</dbReference>
<protein>
    <submittedName>
        <fullName evidence="12">ABC transporter ATP-binding protein</fullName>
    </submittedName>
</protein>
<dbReference type="SMART" id="SM00382">
    <property type="entry name" value="AAA"/>
    <property type="match status" value="1"/>
</dbReference>
<reference evidence="12 13" key="1">
    <citation type="submission" date="2018-05" db="EMBL/GenBank/DDBJ databases">
        <title>The complete genome of Lysobacter maris HZ9B, a marine bacterium antagonistic against terrestrial plant pathogens.</title>
        <authorList>
            <person name="Zhang X.-Q."/>
        </authorList>
    </citation>
    <scope>NUCLEOTIDE SEQUENCE [LARGE SCALE GENOMIC DNA]</scope>
    <source>
        <strain evidence="12 13">HZ9B</strain>
    </source>
</reference>
<dbReference type="PROSITE" id="PS50893">
    <property type="entry name" value="ABC_TRANSPORTER_2"/>
    <property type="match status" value="1"/>
</dbReference>
<evidence type="ECO:0000313" key="12">
    <source>
        <dbReference type="EMBL" id="AWV08101.1"/>
    </source>
</evidence>
<comment type="subcellular location">
    <subcellularLocation>
        <location evidence="1">Cell membrane</location>
        <topology evidence="1">Multi-pass membrane protein</topology>
    </subcellularLocation>
</comment>
<dbReference type="InterPro" id="IPR036640">
    <property type="entry name" value="ABC1_TM_sf"/>
</dbReference>
<evidence type="ECO:0000256" key="6">
    <source>
        <dbReference type="ARBA" id="ARBA00022840"/>
    </source>
</evidence>
<evidence type="ECO:0000256" key="5">
    <source>
        <dbReference type="ARBA" id="ARBA00022741"/>
    </source>
</evidence>
<dbReference type="Gene3D" id="3.40.50.300">
    <property type="entry name" value="P-loop containing nucleotide triphosphate hydrolases"/>
    <property type="match status" value="1"/>
</dbReference>
<dbReference type="AlphaFoldDB" id="A0A2U9T6C4"/>
<dbReference type="GO" id="GO:0016887">
    <property type="term" value="F:ATP hydrolysis activity"/>
    <property type="evidence" value="ECO:0007669"/>
    <property type="project" value="InterPro"/>
</dbReference>
<dbReference type="PANTHER" id="PTHR43394:SF1">
    <property type="entry name" value="ATP-BINDING CASSETTE SUB-FAMILY B MEMBER 10, MITOCHONDRIAL"/>
    <property type="match status" value="1"/>
</dbReference>
<evidence type="ECO:0000313" key="13">
    <source>
        <dbReference type="Proteomes" id="UP000249447"/>
    </source>
</evidence>
<keyword evidence="6 12" id="KW-0067">ATP-binding</keyword>